<evidence type="ECO:0000256" key="4">
    <source>
        <dbReference type="PROSITE-ProRule" id="PRU00027"/>
    </source>
</evidence>
<evidence type="ECO:0000313" key="7">
    <source>
        <dbReference type="Proteomes" id="UP001281410"/>
    </source>
</evidence>
<dbReference type="InterPro" id="IPR003656">
    <property type="entry name" value="Znf_BED"/>
</dbReference>
<dbReference type="GO" id="GO:0005634">
    <property type="term" value="C:nucleus"/>
    <property type="evidence" value="ECO:0007669"/>
    <property type="project" value="TreeGrafter"/>
</dbReference>
<keyword evidence="7" id="KW-1185">Reference proteome</keyword>
<dbReference type="GO" id="GO:1990837">
    <property type="term" value="F:sequence-specific double-stranded DNA binding"/>
    <property type="evidence" value="ECO:0007669"/>
    <property type="project" value="TreeGrafter"/>
</dbReference>
<dbReference type="Pfam" id="PF02892">
    <property type="entry name" value="zf-BED"/>
    <property type="match status" value="1"/>
</dbReference>
<dbReference type="SUPFAM" id="SSF57667">
    <property type="entry name" value="beta-beta-alpha zinc fingers"/>
    <property type="match status" value="1"/>
</dbReference>
<dbReference type="InterPro" id="IPR053031">
    <property type="entry name" value="Cuticle_assoc_protein"/>
</dbReference>
<dbReference type="SMART" id="SM00614">
    <property type="entry name" value="ZnF_BED"/>
    <property type="match status" value="1"/>
</dbReference>
<name>A0AAD9YZT9_9ROSI</name>
<dbReference type="InterPro" id="IPR036236">
    <property type="entry name" value="Znf_C2H2_sf"/>
</dbReference>
<keyword evidence="3" id="KW-0862">Zinc</keyword>
<dbReference type="GO" id="GO:0006357">
    <property type="term" value="P:regulation of transcription by RNA polymerase II"/>
    <property type="evidence" value="ECO:0007669"/>
    <property type="project" value="TreeGrafter"/>
</dbReference>
<keyword evidence="1" id="KW-0479">Metal-binding</keyword>
<keyword evidence="2 4" id="KW-0863">Zinc-finger</keyword>
<dbReference type="GO" id="GO:0008270">
    <property type="term" value="F:zinc ion binding"/>
    <property type="evidence" value="ECO:0007669"/>
    <property type="project" value="UniProtKB-KW"/>
</dbReference>
<evidence type="ECO:0000256" key="1">
    <source>
        <dbReference type="ARBA" id="ARBA00022723"/>
    </source>
</evidence>
<sequence length="211" mass="23789">MEQFVHKVEIESDIFNKTMDCDSAILPIYTDKEYESSNNHSKSRSKVWDVFQKISAERDEDSKAICSYCKKVYSAKAANGTSHLRRHLESCLKPDNRGHKRIIVSFNMITMTGIQAIWKTKWKTITPVPVTMLMIIRVVEWNQVEGCGSLEASRSAACLRKLWSPSSSTIWMGKDPNPSAIASNIFFISDLNSSTSTVPLLSKSNLSNMES</sequence>
<dbReference type="EMBL" id="JANJYJ010000973">
    <property type="protein sequence ID" value="KAK3169139.1"/>
    <property type="molecule type" value="Genomic_DNA"/>
</dbReference>
<organism evidence="6 7">
    <name type="scientific">Dipteronia sinensis</name>
    <dbReference type="NCBI Taxonomy" id="43782"/>
    <lineage>
        <taxon>Eukaryota</taxon>
        <taxon>Viridiplantae</taxon>
        <taxon>Streptophyta</taxon>
        <taxon>Embryophyta</taxon>
        <taxon>Tracheophyta</taxon>
        <taxon>Spermatophyta</taxon>
        <taxon>Magnoliopsida</taxon>
        <taxon>eudicotyledons</taxon>
        <taxon>Gunneridae</taxon>
        <taxon>Pentapetalae</taxon>
        <taxon>rosids</taxon>
        <taxon>malvids</taxon>
        <taxon>Sapindales</taxon>
        <taxon>Sapindaceae</taxon>
        <taxon>Hippocastanoideae</taxon>
        <taxon>Acereae</taxon>
        <taxon>Dipteronia</taxon>
    </lineage>
</organism>
<evidence type="ECO:0000259" key="5">
    <source>
        <dbReference type="PROSITE" id="PS50808"/>
    </source>
</evidence>
<protein>
    <recommendedName>
        <fullName evidence="5">BED-type domain-containing protein</fullName>
    </recommendedName>
</protein>
<dbReference type="PANTHER" id="PTHR34396:SF25">
    <property type="entry name" value="BOUNDARY ELEMENT ASSOCIATED FACTOR"/>
    <property type="match status" value="1"/>
</dbReference>
<evidence type="ECO:0000313" key="6">
    <source>
        <dbReference type="EMBL" id="KAK3169139.1"/>
    </source>
</evidence>
<dbReference type="PANTHER" id="PTHR34396">
    <property type="entry name" value="OS03G0264950 PROTEIN-RELATED"/>
    <property type="match status" value="1"/>
</dbReference>
<accession>A0AAD9YZT9</accession>
<evidence type="ECO:0000256" key="2">
    <source>
        <dbReference type="ARBA" id="ARBA00022771"/>
    </source>
</evidence>
<dbReference type="Proteomes" id="UP001281410">
    <property type="component" value="Unassembled WGS sequence"/>
</dbReference>
<feature type="domain" description="BED-type" evidence="5">
    <location>
        <begin position="42"/>
        <end position="106"/>
    </location>
</feature>
<reference evidence="6" key="1">
    <citation type="journal article" date="2023" name="Plant J.">
        <title>Genome sequences and population genomics provide insights into the demographic history, inbreeding, and mutation load of two 'living fossil' tree species of Dipteronia.</title>
        <authorList>
            <person name="Feng Y."/>
            <person name="Comes H.P."/>
            <person name="Chen J."/>
            <person name="Zhu S."/>
            <person name="Lu R."/>
            <person name="Zhang X."/>
            <person name="Li P."/>
            <person name="Qiu J."/>
            <person name="Olsen K.M."/>
            <person name="Qiu Y."/>
        </authorList>
    </citation>
    <scope>NUCLEOTIDE SEQUENCE</scope>
    <source>
        <strain evidence="6">NBL</strain>
    </source>
</reference>
<dbReference type="AlphaFoldDB" id="A0AAD9YZT9"/>
<gene>
    <name evidence="6" type="ORF">Dsin_000026</name>
</gene>
<proteinExistence type="predicted"/>
<dbReference type="PROSITE" id="PS50808">
    <property type="entry name" value="ZF_BED"/>
    <property type="match status" value="1"/>
</dbReference>
<evidence type="ECO:0000256" key="3">
    <source>
        <dbReference type="ARBA" id="ARBA00022833"/>
    </source>
</evidence>
<comment type="caution">
    <text evidence="6">The sequence shown here is derived from an EMBL/GenBank/DDBJ whole genome shotgun (WGS) entry which is preliminary data.</text>
</comment>